<accession>A0ABS4JDD0</accession>
<dbReference type="RefSeq" id="WP_209859210.1">
    <property type="nucleotide sequence ID" value="NZ_JAGGLD010000001.1"/>
</dbReference>
<organism evidence="1 2">
    <name type="scientific">Paenibacillus shirakamiensis</name>
    <dbReference type="NCBI Taxonomy" id="1265935"/>
    <lineage>
        <taxon>Bacteria</taxon>
        <taxon>Bacillati</taxon>
        <taxon>Bacillota</taxon>
        <taxon>Bacilli</taxon>
        <taxon>Bacillales</taxon>
        <taxon>Paenibacillaceae</taxon>
        <taxon>Paenibacillus</taxon>
    </lineage>
</organism>
<reference evidence="1 2" key="1">
    <citation type="submission" date="2021-03" db="EMBL/GenBank/DDBJ databases">
        <title>Genomic Encyclopedia of Type Strains, Phase IV (KMG-IV): sequencing the most valuable type-strain genomes for metagenomic binning, comparative biology and taxonomic classification.</title>
        <authorList>
            <person name="Goeker M."/>
        </authorList>
    </citation>
    <scope>NUCLEOTIDE SEQUENCE [LARGE SCALE GENOMIC DNA]</scope>
    <source>
        <strain evidence="1 2">DSM 26806</strain>
    </source>
</reference>
<keyword evidence="2" id="KW-1185">Reference proteome</keyword>
<dbReference type="Proteomes" id="UP001519288">
    <property type="component" value="Unassembled WGS sequence"/>
</dbReference>
<comment type="caution">
    <text evidence="1">The sequence shown here is derived from an EMBL/GenBank/DDBJ whole genome shotgun (WGS) entry which is preliminary data.</text>
</comment>
<evidence type="ECO:0000313" key="2">
    <source>
        <dbReference type="Proteomes" id="UP001519288"/>
    </source>
</evidence>
<evidence type="ECO:0000313" key="1">
    <source>
        <dbReference type="EMBL" id="MBP1999718.1"/>
    </source>
</evidence>
<gene>
    <name evidence="1" type="ORF">J2Z69_000737</name>
</gene>
<dbReference type="EMBL" id="JAGGLD010000001">
    <property type="protein sequence ID" value="MBP1999718.1"/>
    <property type="molecule type" value="Genomic_DNA"/>
</dbReference>
<protein>
    <submittedName>
        <fullName evidence="1">Phage pi2 protein 07</fullName>
    </submittedName>
</protein>
<sequence>MSSLISISLDESKVLEICKEKLNQMLHELDSNYVFWDTAELKHRTCMSWNFIQEQFFYDPRFPKRKIGAKWYFPARETREFLENWLREQNAN</sequence>
<name>A0ABS4JDD0_9BACL</name>
<proteinExistence type="predicted"/>